<accession>A0ABY7DER4</accession>
<keyword evidence="1" id="KW-0732">Signal</keyword>
<evidence type="ECO:0000256" key="2">
    <source>
        <dbReference type="ARBA" id="ARBA00022741"/>
    </source>
</evidence>
<dbReference type="Gene3D" id="1.20.1440.180">
    <property type="entry name" value="KEN domain"/>
    <property type="match status" value="2"/>
</dbReference>
<reference evidence="8" key="1">
    <citation type="submission" date="2022-11" db="EMBL/GenBank/DDBJ databases">
        <title>Centuries of genome instability and evolution in soft-shell clam transmissible cancer (bioRxiv).</title>
        <authorList>
            <person name="Hart S.F.M."/>
            <person name="Yonemitsu M.A."/>
            <person name="Giersch R.M."/>
            <person name="Beal B.F."/>
            <person name="Arriagada G."/>
            <person name="Davis B.W."/>
            <person name="Ostrander E.A."/>
            <person name="Goff S.P."/>
            <person name="Metzger M.J."/>
        </authorList>
    </citation>
    <scope>NUCLEOTIDE SEQUENCE</scope>
    <source>
        <strain evidence="8">MELC-2E11</strain>
        <tissue evidence="8">Siphon/mantle</tissue>
    </source>
</reference>
<evidence type="ECO:0000256" key="4">
    <source>
        <dbReference type="SAM" id="MobiDB-lite"/>
    </source>
</evidence>
<keyword evidence="5" id="KW-1133">Transmembrane helix</keyword>
<evidence type="ECO:0000256" key="5">
    <source>
        <dbReference type="SAM" id="Phobius"/>
    </source>
</evidence>
<sequence length="657" mass="75252">MWHAQFDSPVVAMYTMHADGLQKVPFTSFAPETLDHLTGQLSSTLWRNRFLEHGKKKIFYPTLYVGEYEHGSFATGSYVDENTVTIAPKNFKPRQIEGPRTGSGKLEESPDSHTHKEKMTAHTVRRGKAVLMLGYHEVPEEDSNKISPAFQVTDRSETSKVILPHNPSHRPNLPPPSVESIRRETNVTKTEEGFITQAIEYLNLDFKFLTTFILLLVTIGALVLYYPKRTEESIKIMFEREFEERKLKEQQQKSAQSSLNKRDTSSSELTQYDALPDGYVQVGKVVYNPKEVLGHGCEGTFVYKGIFDHRKVAVKRLLPECFSFADREVELLRESDQHSNVIRYFCMEADSQFRYIALELCLGTLTTYVEGKTKFDIDPITLLYQSMSGIAHLHSLDIVHRDIKPHNVLISQPDSSGKVRAMISDFGLCKKLAIGRISFSRRSGAAGTEGWIAPEMLDEDKRTTCAVDIFSAGCVMFYVLTKGKHPFGHSLRRQANILTGDFNIDSLPMTDFCVRKKLIEDMIDFDPDSRPTAKAVLKHPFFWSREKQLGFFQNVSDRIEKDSEESMVVKQLEWGGDRVVKGDWRKNITMELQNDEVKNSLGTVPDQFVMYFTSRFPRLLIHTYQALECCAHERVFQQYYDESKHSLLCDHSIKDVR</sequence>
<dbReference type="InterPro" id="IPR011009">
    <property type="entry name" value="Kinase-like_dom_sf"/>
</dbReference>
<feature type="domain" description="KEN" evidence="7">
    <location>
        <begin position="496"/>
        <end position="642"/>
    </location>
</feature>
<keyword evidence="2" id="KW-0547">Nucleotide-binding</keyword>
<keyword evidence="5" id="KW-0472">Membrane</keyword>
<dbReference type="PROSITE" id="PS00108">
    <property type="entry name" value="PROTEIN_KINASE_ST"/>
    <property type="match status" value="1"/>
</dbReference>
<keyword evidence="9" id="KW-1185">Reference proteome</keyword>
<protein>
    <submittedName>
        <fullName evidence="8">ERN1-like protein</fullName>
    </submittedName>
</protein>
<dbReference type="InterPro" id="IPR010513">
    <property type="entry name" value="KEN_dom"/>
</dbReference>
<dbReference type="Pfam" id="PF06479">
    <property type="entry name" value="Ribonuc_2-5A"/>
    <property type="match status" value="1"/>
</dbReference>
<dbReference type="SMART" id="SM00220">
    <property type="entry name" value="S_TKc"/>
    <property type="match status" value="1"/>
</dbReference>
<dbReference type="PANTHER" id="PTHR13954:SF6">
    <property type="entry name" value="NON-SPECIFIC SERINE_THREONINE PROTEIN KINASE"/>
    <property type="match status" value="1"/>
</dbReference>
<dbReference type="InterPro" id="IPR045133">
    <property type="entry name" value="IRE1/2-like"/>
</dbReference>
<keyword evidence="3" id="KW-0067">ATP-binding</keyword>
<feature type="domain" description="Protein kinase" evidence="6">
    <location>
        <begin position="287"/>
        <end position="542"/>
    </location>
</feature>
<feature type="region of interest" description="Disordered" evidence="4">
    <location>
        <begin position="92"/>
        <end position="121"/>
    </location>
</feature>
<evidence type="ECO:0000313" key="9">
    <source>
        <dbReference type="Proteomes" id="UP001164746"/>
    </source>
</evidence>
<dbReference type="Pfam" id="PF00069">
    <property type="entry name" value="Pkinase"/>
    <property type="match status" value="1"/>
</dbReference>
<gene>
    <name evidence="8" type="ORF">MAR_028444</name>
</gene>
<evidence type="ECO:0000259" key="6">
    <source>
        <dbReference type="PROSITE" id="PS50011"/>
    </source>
</evidence>
<feature type="region of interest" description="Disordered" evidence="4">
    <location>
        <begin position="249"/>
        <end position="268"/>
    </location>
</feature>
<dbReference type="Gene3D" id="1.10.510.10">
    <property type="entry name" value="Transferase(Phosphotransferase) domain 1"/>
    <property type="match status" value="1"/>
</dbReference>
<evidence type="ECO:0000256" key="1">
    <source>
        <dbReference type="ARBA" id="ARBA00022729"/>
    </source>
</evidence>
<dbReference type="SUPFAM" id="SSF56112">
    <property type="entry name" value="Protein kinase-like (PK-like)"/>
    <property type="match status" value="1"/>
</dbReference>
<keyword evidence="5" id="KW-0812">Transmembrane</keyword>
<organism evidence="8 9">
    <name type="scientific">Mya arenaria</name>
    <name type="common">Soft-shell clam</name>
    <dbReference type="NCBI Taxonomy" id="6604"/>
    <lineage>
        <taxon>Eukaryota</taxon>
        <taxon>Metazoa</taxon>
        <taxon>Spiralia</taxon>
        <taxon>Lophotrochozoa</taxon>
        <taxon>Mollusca</taxon>
        <taxon>Bivalvia</taxon>
        <taxon>Autobranchia</taxon>
        <taxon>Heteroconchia</taxon>
        <taxon>Euheterodonta</taxon>
        <taxon>Imparidentia</taxon>
        <taxon>Neoheterodontei</taxon>
        <taxon>Myida</taxon>
        <taxon>Myoidea</taxon>
        <taxon>Myidae</taxon>
        <taxon>Mya</taxon>
    </lineage>
</organism>
<dbReference type="Proteomes" id="UP001164746">
    <property type="component" value="Chromosome 2"/>
</dbReference>
<evidence type="ECO:0000256" key="3">
    <source>
        <dbReference type="ARBA" id="ARBA00022840"/>
    </source>
</evidence>
<proteinExistence type="predicted"/>
<feature type="transmembrane region" description="Helical" evidence="5">
    <location>
        <begin position="208"/>
        <end position="227"/>
    </location>
</feature>
<name>A0ABY7DER4_MYAAR</name>
<dbReference type="CDD" id="cd13982">
    <property type="entry name" value="STKc_IRE1"/>
    <property type="match status" value="1"/>
</dbReference>
<evidence type="ECO:0000259" key="7">
    <source>
        <dbReference type="PROSITE" id="PS51392"/>
    </source>
</evidence>
<dbReference type="InterPro" id="IPR000719">
    <property type="entry name" value="Prot_kinase_dom"/>
</dbReference>
<evidence type="ECO:0000313" key="8">
    <source>
        <dbReference type="EMBL" id="WAQ95754.1"/>
    </source>
</evidence>
<dbReference type="EMBL" id="CP111013">
    <property type="protein sequence ID" value="WAQ95754.1"/>
    <property type="molecule type" value="Genomic_DNA"/>
</dbReference>
<dbReference type="PANTHER" id="PTHR13954">
    <property type="entry name" value="IRE1-RELATED"/>
    <property type="match status" value="1"/>
</dbReference>
<dbReference type="InterPro" id="IPR008271">
    <property type="entry name" value="Ser/Thr_kinase_AS"/>
</dbReference>
<dbReference type="PROSITE" id="PS51392">
    <property type="entry name" value="KEN"/>
    <property type="match status" value="1"/>
</dbReference>
<dbReference type="InterPro" id="IPR038357">
    <property type="entry name" value="KEN_sf"/>
</dbReference>
<feature type="compositionally biased region" description="Basic and acidic residues" evidence="4">
    <location>
        <begin position="105"/>
        <end position="120"/>
    </location>
</feature>
<dbReference type="Gene3D" id="3.30.200.20">
    <property type="entry name" value="Phosphorylase Kinase, domain 1"/>
    <property type="match status" value="1"/>
</dbReference>
<dbReference type="PROSITE" id="PS50011">
    <property type="entry name" value="PROTEIN_KINASE_DOM"/>
    <property type="match status" value="1"/>
</dbReference>